<feature type="transmembrane region" description="Helical" evidence="1">
    <location>
        <begin position="233"/>
        <end position="250"/>
    </location>
</feature>
<keyword evidence="1" id="KW-1133">Transmembrane helix</keyword>
<feature type="transmembrane region" description="Helical" evidence="1">
    <location>
        <begin position="180"/>
        <end position="202"/>
    </location>
</feature>
<keyword evidence="1" id="KW-0472">Membrane</keyword>
<accession>A0A916RPK0</accession>
<feature type="domain" description="EamA" evidence="2">
    <location>
        <begin position="120"/>
        <end position="244"/>
    </location>
</feature>
<evidence type="ECO:0000256" key="1">
    <source>
        <dbReference type="SAM" id="Phobius"/>
    </source>
</evidence>
<organism evidence="3 4">
    <name type="scientific">Nitratireductor aestuarii</name>
    <dbReference type="NCBI Taxonomy" id="1735103"/>
    <lineage>
        <taxon>Bacteria</taxon>
        <taxon>Pseudomonadati</taxon>
        <taxon>Pseudomonadota</taxon>
        <taxon>Alphaproteobacteria</taxon>
        <taxon>Hyphomicrobiales</taxon>
        <taxon>Phyllobacteriaceae</taxon>
        <taxon>Nitratireductor</taxon>
    </lineage>
</organism>
<keyword evidence="4" id="KW-1185">Reference proteome</keyword>
<dbReference type="SUPFAM" id="SSF103481">
    <property type="entry name" value="Multidrug resistance efflux transporter EmrE"/>
    <property type="match status" value="2"/>
</dbReference>
<feature type="transmembrane region" description="Helical" evidence="1">
    <location>
        <begin position="119"/>
        <end position="137"/>
    </location>
</feature>
<feature type="transmembrane region" description="Helical" evidence="1">
    <location>
        <begin position="209"/>
        <end position="227"/>
    </location>
</feature>
<feature type="transmembrane region" description="Helical" evidence="1">
    <location>
        <begin position="149"/>
        <end position="168"/>
    </location>
</feature>
<evidence type="ECO:0000259" key="2">
    <source>
        <dbReference type="Pfam" id="PF00892"/>
    </source>
</evidence>
<comment type="caution">
    <text evidence="3">The sequence shown here is derived from an EMBL/GenBank/DDBJ whole genome shotgun (WGS) entry which is preliminary data.</text>
</comment>
<dbReference type="Proteomes" id="UP000636264">
    <property type="component" value="Unassembled WGS sequence"/>
</dbReference>
<name>A0A916RPK0_9HYPH</name>
<dbReference type="InterPro" id="IPR037185">
    <property type="entry name" value="EmrE-like"/>
</dbReference>
<proteinExistence type="predicted"/>
<protein>
    <submittedName>
        <fullName evidence="3">Membrane protein</fullName>
    </submittedName>
</protein>
<dbReference type="InterPro" id="IPR000620">
    <property type="entry name" value="EamA_dom"/>
</dbReference>
<dbReference type="GO" id="GO:0016020">
    <property type="term" value="C:membrane"/>
    <property type="evidence" value="ECO:0007669"/>
    <property type="project" value="InterPro"/>
</dbReference>
<gene>
    <name evidence="3" type="ORF">GCM10011385_17100</name>
</gene>
<dbReference type="EMBL" id="BMIF01000004">
    <property type="protein sequence ID" value="GGA63882.1"/>
    <property type="molecule type" value="Genomic_DNA"/>
</dbReference>
<dbReference type="AlphaFoldDB" id="A0A916RPK0"/>
<evidence type="ECO:0000313" key="3">
    <source>
        <dbReference type="EMBL" id="GGA63882.1"/>
    </source>
</evidence>
<feature type="domain" description="EamA" evidence="2">
    <location>
        <begin position="4"/>
        <end position="110"/>
    </location>
</feature>
<dbReference type="PANTHER" id="PTHR22911">
    <property type="entry name" value="ACYL-MALONYL CONDENSING ENZYME-RELATED"/>
    <property type="match status" value="1"/>
</dbReference>
<dbReference type="PANTHER" id="PTHR22911:SF103">
    <property type="entry name" value="BLR2811 PROTEIN"/>
    <property type="match status" value="1"/>
</dbReference>
<reference evidence="3" key="1">
    <citation type="journal article" date="2014" name="Int. J. Syst. Evol. Microbiol.">
        <title>Complete genome sequence of Corynebacterium casei LMG S-19264T (=DSM 44701T), isolated from a smear-ripened cheese.</title>
        <authorList>
            <consortium name="US DOE Joint Genome Institute (JGI-PGF)"/>
            <person name="Walter F."/>
            <person name="Albersmeier A."/>
            <person name="Kalinowski J."/>
            <person name="Ruckert C."/>
        </authorList>
    </citation>
    <scope>NUCLEOTIDE SEQUENCE</scope>
    <source>
        <strain evidence="3">CGMCC 1.15320</strain>
    </source>
</reference>
<keyword evidence="1" id="KW-0812">Transmembrane</keyword>
<dbReference type="Pfam" id="PF00892">
    <property type="entry name" value="EamA"/>
    <property type="match status" value="2"/>
</dbReference>
<sequence>MLTLTVVQVIWGRFLCQSAVMTAYLATTGGTKFLRTKHPGLQLLRGVFQVGTTGFVYMSLPHVPIGDITAIVFCSPIIVTVLSVIFLKEKIGKHRIGAVMVGFVGVYLIVLPGSSETSIYHLLTLAAAFTNALFIMMTRRLAGPEESSATQFNTTAVGMVVFSIILFLGDGLPPIEWAPLFLVMGILAAIGHFCMVKAFAYASASVLSPYLYAQVIFAALFSVFWFGDTLRPTMLAGTALLVASGMYIWWRERTLGIKRAE</sequence>
<evidence type="ECO:0000313" key="4">
    <source>
        <dbReference type="Proteomes" id="UP000636264"/>
    </source>
</evidence>
<reference evidence="3" key="2">
    <citation type="submission" date="2020-09" db="EMBL/GenBank/DDBJ databases">
        <authorList>
            <person name="Sun Q."/>
            <person name="Zhou Y."/>
        </authorList>
    </citation>
    <scope>NUCLEOTIDE SEQUENCE</scope>
    <source>
        <strain evidence="3">CGMCC 1.15320</strain>
    </source>
</reference>
<feature type="transmembrane region" description="Helical" evidence="1">
    <location>
        <begin position="68"/>
        <end position="87"/>
    </location>
</feature>
<feature type="transmembrane region" description="Helical" evidence="1">
    <location>
        <begin position="96"/>
        <end position="113"/>
    </location>
</feature>